<dbReference type="AlphaFoldDB" id="A0A172RVZ1"/>
<keyword evidence="2" id="KW-0479">Metal-binding</keyword>
<sequence length="122" mass="13898">MKLLIDETVILRYLLNDQKGHSREAAKAIATGEAYTYPEILARVAVSLRDVYRVPRSQIGYTLIELMDDIYVVDEDVARYASRLFGSSMLDFVDCLLVARNALHGEKIMSFDKPLMKRTLVL</sequence>
<dbReference type="GO" id="GO:0016787">
    <property type="term" value="F:hydrolase activity"/>
    <property type="evidence" value="ECO:0007669"/>
    <property type="project" value="UniProtKB-KW"/>
</dbReference>
<evidence type="ECO:0000256" key="2">
    <source>
        <dbReference type="ARBA" id="ARBA00022723"/>
    </source>
</evidence>
<evidence type="ECO:0000313" key="7">
    <source>
        <dbReference type="Proteomes" id="UP000182975"/>
    </source>
</evidence>
<dbReference type="OrthoDB" id="3175275at2"/>
<evidence type="ECO:0000313" key="6">
    <source>
        <dbReference type="EMBL" id="SEO44409.1"/>
    </source>
</evidence>
<gene>
    <name evidence="6" type="ORF">SAMN02910314_00275</name>
</gene>
<evidence type="ECO:0000256" key="3">
    <source>
        <dbReference type="ARBA" id="ARBA00022801"/>
    </source>
</evidence>
<keyword evidence="7" id="KW-1185">Reference proteome</keyword>
<dbReference type="GO" id="GO:0004518">
    <property type="term" value="F:nuclease activity"/>
    <property type="evidence" value="ECO:0007669"/>
    <property type="project" value="UniProtKB-KW"/>
</dbReference>
<evidence type="ECO:0000259" key="5">
    <source>
        <dbReference type="Pfam" id="PF01850"/>
    </source>
</evidence>
<dbReference type="SUPFAM" id="SSF88723">
    <property type="entry name" value="PIN domain-like"/>
    <property type="match status" value="1"/>
</dbReference>
<dbReference type="RefSeq" id="WP_066659992.1">
    <property type="nucleotide sequence ID" value="NZ_CP011402.1"/>
</dbReference>
<dbReference type="PATRIC" id="fig|79604.3.peg.82"/>
<dbReference type="Gene3D" id="3.40.50.1010">
    <property type="entry name" value="5'-nuclease"/>
    <property type="match status" value="1"/>
</dbReference>
<dbReference type="Proteomes" id="UP000182975">
    <property type="component" value="Unassembled WGS sequence"/>
</dbReference>
<dbReference type="GO" id="GO:0046872">
    <property type="term" value="F:metal ion binding"/>
    <property type="evidence" value="ECO:0007669"/>
    <property type="project" value="UniProtKB-KW"/>
</dbReference>
<keyword evidence="3" id="KW-0378">Hydrolase</keyword>
<name>A0A172RVZ1_9ACTN</name>
<protein>
    <submittedName>
        <fullName evidence="6">Predicted nucleic-acid-binding protein, contains PIN domain</fullName>
    </submittedName>
</protein>
<evidence type="ECO:0000256" key="1">
    <source>
        <dbReference type="ARBA" id="ARBA00022722"/>
    </source>
</evidence>
<dbReference type="STRING" id="79604.AAY81_00395"/>
<proteinExistence type="predicted"/>
<reference evidence="7" key="1">
    <citation type="submission" date="2016-10" db="EMBL/GenBank/DDBJ databases">
        <authorList>
            <person name="Varghese N."/>
        </authorList>
    </citation>
    <scope>NUCLEOTIDE SEQUENCE [LARGE SCALE GENOMIC DNA]</scope>
    <source>
        <strain evidence="7">DSM 21843</strain>
    </source>
</reference>
<keyword evidence="4" id="KW-0460">Magnesium</keyword>
<accession>A0A172RVZ1</accession>
<organism evidence="6 7">
    <name type="scientific">Denitrobacterium detoxificans</name>
    <dbReference type="NCBI Taxonomy" id="79604"/>
    <lineage>
        <taxon>Bacteria</taxon>
        <taxon>Bacillati</taxon>
        <taxon>Actinomycetota</taxon>
        <taxon>Coriobacteriia</taxon>
        <taxon>Eggerthellales</taxon>
        <taxon>Eggerthellaceae</taxon>
        <taxon>Denitrobacterium</taxon>
    </lineage>
</organism>
<dbReference type="InterPro" id="IPR029060">
    <property type="entry name" value="PIN-like_dom_sf"/>
</dbReference>
<dbReference type="KEGG" id="ddt:AAY81_00395"/>
<dbReference type="EMBL" id="FOEC01000001">
    <property type="protein sequence ID" value="SEO44409.1"/>
    <property type="molecule type" value="Genomic_DNA"/>
</dbReference>
<evidence type="ECO:0000256" key="4">
    <source>
        <dbReference type="ARBA" id="ARBA00022842"/>
    </source>
</evidence>
<feature type="domain" description="PIN" evidence="5">
    <location>
        <begin position="4"/>
        <end position="113"/>
    </location>
</feature>
<dbReference type="Pfam" id="PF01850">
    <property type="entry name" value="PIN"/>
    <property type="match status" value="1"/>
</dbReference>
<dbReference type="InterPro" id="IPR002716">
    <property type="entry name" value="PIN_dom"/>
</dbReference>
<keyword evidence="1" id="KW-0540">Nuclease</keyword>